<comment type="caution">
    <text evidence="1">The sequence shown here is derived from an EMBL/GenBank/DDBJ whole genome shotgun (WGS) entry which is preliminary data.</text>
</comment>
<protein>
    <submittedName>
        <fullName evidence="1">Uncharacterized protein</fullName>
    </submittedName>
</protein>
<dbReference type="RefSeq" id="WP_151583344.1">
    <property type="nucleotide sequence ID" value="NZ_WBVM01000012.1"/>
</dbReference>
<gene>
    <name evidence="1" type="ORF">F9L07_28670</name>
</gene>
<dbReference type="InterPro" id="IPR012337">
    <property type="entry name" value="RNaseH-like_sf"/>
</dbReference>
<proteinExistence type="predicted"/>
<name>A0A7J5DQ98_NOCSI</name>
<sequence length="114" mass="12730">MKLTFIEEPDLEFGNGSRHIDPRSGINNYGPADLSNTGVRTIQIGIVGTKEAIDGVKAWLDRCREPIAPKESPLSHLYLPFPGFHTSVGFRSTIIWNGRLSAHSTNEPWRTSQR</sequence>
<accession>A0A7J5DQ98</accession>
<reference evidence="1 2" key="1">
    <citation type="submission" date="2019-09" db="EMBL/GenBank/DDBJ databases">
        <title>Pimelobacter sp. isolated from Paulinella.</title>
        <authorList>
            <person name="Jeong S.E."/>
        </authorList>
    </citation>
    <scope>NUCLEOTIDE SEQUENCE [LARGE SCALE GENOMIC DNA]</scope>
    <source>
        <strain evidence="1 2">Pch-N</strain>
    </source>
</reference>
<dbReference type="Proteomes" id="UP000449906">
    <property type="component" value="Unassembled WGS sequence"/>
</dbReference>
<evidence type="ECO:0000313" key="2">
    <source>
        <dbReference type="Proteomes" id="UP000449906"/>
    </source>
</evidence>
<evidence type="ECO:0000313" key="1">
    <source>
        <dbReference type="EMBL" id="KAB2805363.1"/>
    </source>
</evidence>
<organism evidence="1 2">
    <name type="scientific">Nocardioides simplex</name>
    <name type="common">Arthrobacter simplex</name>
    <dbReference type="NCBI Taxonomy" id="2045"/>
    <lineage>
        <taxon>Bacteria</taxon>
        <taxon>Bacillati</taxon>
        <taxon>Actinomycetota</taxon>
        <taxon>Actinomycetes</taxon>
        <taxon>Propionibacteriales</taxon>
        <taxon>Nocardioidaceae</taxon>
        <taxon>Pimelobacter</taxon>
    </lineage>
</organism>
<dbReference type="EMBL" id="WBVM01000012">
    <property type="protein sequence ID" value="KAB2805363.1"/>
    <property type="molecule type" value="Genomic_DNA"/>
</dbReference>
<dbReference type="AlphaFoldDB" id="A0A7J5DQ98"/>
<dbReference type="SUPFAM" id="SSF53098">
    <property type="entry name" value="Ribonuclease H-like"/>
    <property type="match status" value="1"/>
</dbReference>